<comment type="caution">
    <text evidence="13">The sequence shown here is derived from an EMBL/GenBank/DDBJ whole genome shotgun (WGS) entry which is preliminary data.</text>
</comment>
<keyword evidence="8" id="KW-0902">Two-component regulatory system</keyword>
<dbReference type="Pfam" id="PF13374">
    <property type="entry name" value="TPR_10"/>
    <property type="match status" value="1"/>
</dbReference>
<dbReference type="SMART" id="SM00028">
    <property type="entry name" value="TPR"/>
    <property type="match status" value="6"/>
</dbReference>
<dbReference type="InterPro" id="IPR050482">
    <property type="entry name" value="Sensor_HK_TwoCompSys"/>
</dbReference>
<dbReference type="CDD" id="cd16917">
    <property type="entry name" value="HATPase_UhpB-NarQ-NarX-like"/>
    <property type="match status" value="1"/>
</dbReference>
<accession>A0ABS3SP72</accession>
<evidence type="ECO:0000256" key="7">
    <source>
        <dbReference type="ARBA" id="ARBA00022840"/>
    </source>
</evidence>
<dbReference type="EMBL" id="JAGEVG010000004">
    <property type="protein sequence ID" value="MBO3097503.1"/>
    <property type="molecule type" value="Genomic_DNA"/>
</dbReference>
<evidence type="ECO:0000256" key="1">
    <source>
        <dbReference type="ARBA" id="ARBA00000085"/>
    </source>
</evidence>
<organism evidence="13 14">
    <name type="scientific">Gelidibacter pelagius</name>
    <dbReference type="NCBI Taxonomy" id="2819985"/>
    <lineage>
        <taxon>Bacteria</taxon>
        <taxon>Pseudomonadati</taxon>
        <taxon>Bacteroidota</taxon>
        <taxon>Flavobacteriia</taxon>
        <taxon>Flavobacteriales</taxon>
        <taxon>Flavobacteriaceae</taxon>
        <taxon>Gelidibacter</taxon>
    </lineage>
</organism>
<dbReference type="Gene3D" id="1.20.5.1930">
    <property type="match status" value="1"/>
</dbReference>
<dbReference type="RefSeq" id="WP_208232655.1">
    <property type="nucleotide sequence ID" value="NZ_JAGEVG010000004.1"/>
</dbReference>
<dbReference type="InterPro" id="IPR005467">
    <property type="entry name" value="His_kinase_dom"/>
</dbReference>
<evidence type="ECO:0000313" key="14">
    <source>
        <dbReference type="Proteomes" id="UP000681315"/>
    </source>
</evidence>
<dbReference type="InterPro" id="IPR019734">
    <property type="entry name" value="TPR_rpt"/>
</dbReference>
<evidence type="ECO:0000256" key="8">
    <source>
        <dbReference type="ARBA" id="ARBA00023012"/>
    </source>
</evidence>
<evidence type="ECO:0000256" key="2">
    <source>
        <dbReference type="ARBA" id="ARBA00012438"/>
    </source>
</evidence>
<comment type="catalytic activity">
    <reaction evidence="1">
        <text>ATP + protein L-histidine = ADP + protein N-phospho-L-histidine.</text>
        <dbReference type="EC" id="2.7.13.3"/>
    </reaction>
</comment>
<dbReference type="Pfam" id="PF02518">
    <property type="entry name" value="HATPase_c"/>
    <property type="match status" value="1"/>
</dbReference>
<dbReference type="InterPro" id="IPR011712">
    <property type="entry name" value="Sig_transdc_His_kin_sub3_dim/P"/>
</dbReference>
<sequence>MALYKQDPQRALVMLESALETAQKHKQSEWIAYSKNSLGIVYRDLGQFQKAKALSEEALINVKNERALASAYNNIGACNRSLGDYEAALTAYLNALAIYEKENALIEQATVINNIGMVYSYLGMNSKAVENHLKAIAIFEKENNKKGMSEGYNNIAILYANEGELDKALNYFKNSLAIERSLKSQKGIAESTNNVGAVFYYLQEIDSALVYFNESARIEKAIGNVAGIGASYNNIAQILLENERVDDAKIYIDSAYHYANQSQTAVDIETALNMYSQYYEAKNDTKTALHYYKNFTTLKDSLLNIETNSRVAKLEIEYQTEKKEKEILSQRADLAEKELDLSKKNSYIWGLLGLAVVLTLLGMLFYNQQKLKNRQLQKENELKDALIKIETQNRLQEQRLRISRDLHDNIGAQLTFIISSLDNLKYGFQLPDKLSAKLKFISEFTTTTIYELRDTIWAMNKNDISLEDLKARISNFIDKANTTSENVSFSFESDDKLQAGIKFSSVDGMNIYRIIQEALNNALKYSNAQHIGVTIHSENQQLKILISDDGQGFDLKTVEKGNGLNNMIKRSDDIGAEILIDSGIDKGTKVLIKIPLQTINTTFDV</sequence>
<evidence type="ECO:0000259" key="12">
    <source>
        <dbReference type="PROSITE" id="PS50109"/>
    </source>
</evidence>
<keyword evidence="6" id="KW-0418">Kinase</keyword>
<proteinExistence type="predicted"/>
<keyword evidence="11" id="KW-1133">Transmembrane helix</keyword>
<feature type="coiled-coil region" evidence="10">
    <location>
        <begin position="304"/>
        <end position="345"/>
    </location>
</feature>
<feature type="domain" description="Histidine kinase" evidence="12">
    <location>
        <begin position="405"/>
        <end position="598"/>
    </location>
</feature>
<reference evidence="13 14" key="1">
    <citation type="submission" date="2021-03" db="EMBL/GenBank/DDBJ databases">
        <title>Gelidibacter sp. nov., isolated from costal sediment.</title>
        <authorList>
            <person name="Lun K.-Y."/>
        </authorList>
    </citation>
    <scope>NUCLEOTIDE SEQUENCE [LARGE SCALE GENOMIC DNA]</scope>
    <source>
        <strain evidence="13 14">DF109</strain>
    </source>
</reference>
<keyword evidence="10" id="KW-0175">Coiled coil</keyword>
<name>A0ABS3SP72_9FLAO</name>
<keyword evidence="11" id="KW-0472">Membrane</keyword>
<evidence type="ECO:0000256" key="5">
    <source>
        <dbReference type="ARBA" id="ARBA00022741"/>
    </source>
</evidence>
<dbReference type="PROSITE" id="PS50109">
    <property type="entry name" value="HIS_KIN"/>
    <property type="match status" value="1"/>
</dbReference>
<evidence type="ECO:0000256" key="10">
    <source>
        <dbReference type="SAM" id="Coils"/>
    </source>
</evidence>
<dbReference type="Gene3D" id="1.25.40.10">
    <property type="entry name" value="Tetratricopeptide repeat domain"/>
    <property type="match status" value="2"/>
</dbReference>
<feature type="repeat" description="TPR" evidence="9">
    <location>
        <begin position="149"/>
        <end position="182"/>
    </location>
</feature>
<dbReference type="Proteomes" id="UP000681315">
    <property type="component" value="Unassembled WGS sequence"/>
</dbReference>
<protein>
    <recommendedName>
        <fullName evidence="2">histidine kinase</fullName>
        <ecNumber evidence="2">2.7.13.3</ecNumber>
    </recommendedName>
</protein>
<evidence type="ECO:0000256" key="11">
    <source>
        <dbReference type="SAM" id="Phobius"/>
    </source>
</evidence>
<gene>
    <name evidence="13" type="ORF">J4051_04450</name>
</gene>
<keyword evidence="7" id="KW-0067">ATP-binding</keyword>
<evidence type="ECO:0000256" key="4">
    <source>
        <dbReference type="ARBA" id="ARBA00022679"/>
    </source>
</evidence>
<keyword evidence="11" id="KW-0812">Transmembrane</keyword>
<keyword evidence="5" id="KW-0547">Nucleotide-binding</keyword>
<dbReference type="SMART" id="SM00387">
    <property type="entry name" value="HATPase_c"/>
    <property type="match status" value="1"/>
</dbReference>
<dbReference type="Gene3D" id="3.30.565.10">
    <property type="entry name" value="Histidine kinase-like ATPase, C-terminal domain"/>
    <property type="match status" value="1"/>
</dbReference>
<keyword evidence="4" id="KW-0808">Transferase</keyword>
<dbReference type="SUPFAM" id="SSF48452">
    <property type="entry name" value="TPR-like"/>
    <property type="match status" value="2"/>
</dbReference>
<dbReference type="PROSITE" id="PS50005">
    <property type="entry name" value="TPR"/>
    <property type="match status" value="2"/>
</dbReference>
<dbReference type="PANTHER" id="PTHR24421">
    <property type="entry name" value="NITRATE/NITRITE SENSOR PROTEIN NARX-RELATED"/>
    <property type="match status" value="1"/>
</dbReference>
<dbReference type="Pfam" id="PF07730">
    <property type="entry name" value="HisKA_3"/>
    <property type="match status" value="1"/>
</dbReference>
<dbReference type="EC" id="2.7.13.3" evidence="2"/>
<evidence type="ECO:0000256" key="9">
    <source>
        <dbReference type="PROSITE-ProRule" id="PRU00339"/>
    </source>
</evidence>
<dbReference type="InterPro" id="IPR011990">
    <property type="entry name" value="TPR-like_helical_dom_sf"/>
</dbReference>
<feature type="transmembrane region" description="Helical" evidence="11">
    <location>
        <begin position="347"/>
        <end position="366"/>
    </location>
</feature>
<keyword evidence="9" id="KW-0802">TPR repeat</keyword>
<dbReference type="Pfam" id="PF13424">
    <property type="entry name" value="TPR_12"/>
    <property type="match status" value="2"/>
</dbReference>
<evidence type="ECO:0000256" key="3">
    <source>
        <dbReference type="ARBA" id="ARBA00022553"/>
    </source>
</evidence>
<dbReference type="SUPFAM" id="SSF55874">
    <property type="entry name" value="ATPase domain of HSP90 chaperone/DNA topoisomerase II/histidine kinase"/>
    <property type="match status" value="1"/>
</dbReference>
<evidence type="ECO:0000313" key="13">
    <source>
        <dbReference type="EMBL" id="MBO3097503.1"/>
    </source>
</evidence>
<dbReference type="InterPro" id="IPR036890">
    <property type="entry name" value="HATPase_C_sf"/>
</dbReference>
<keyword evidence="3" id="KW-0597">Phosphoprotein</keyword>
<evidence type="ECO:0000256" key="6">
    <source>
        <dbReference type="ARBA" id="ARBA00022777"/>
    </source>
</evidence>
<feature type="repeat" description="TPR" evidence="9">
    <location>
        <begin position="69"/>
        <end position="102"/>
    </location>
</feature>
<dbReference type="InterPro" id="IPR003594">
    <property type="entry name" value="HATPase_dom"/>
</dbReference>
<keyword evidence="14" id="KW-1185">Reference proteome</keyword>
<dbReference type="PANTHER" id="PTHR24421:SF10">
    <property type="entry name" value="NITRATE_NITRITE SENSOR PROTEIN NARQ"/>
    <property type="match status" value="1"/>
</dbReference>